<dbReference type="InterPro" id="IPR003131">
    <property type="entry name" value="T1-type_BTB"/>
</dbReference>
<dbReference type="InterPro" id="IPR011333">
    <property type="entry name" value="SKP1/BTB/POZ_sf"/>
</dbReference>
<feature type="non-terminal residue" evidence="3">
    <location>
        <position position="160"/>
    </location>
</feature>
<dbReference type="KEGG" id="acan:ACA1_075400"/>
<dbReference type="VEuPathDB" id="AmoebaDB:ACA1_075400"/>
<name>M0QSU6_ACACF</name>
<dbReference type="GO" id="GO:0034220">
    <property type="term" value="P:monoatomic ion transmembrane transport"/>
    <property type="evidence" value="ECO:0007669"/>
    <property type="project" value="UniProtKB-KW"/>
</dbReference>
<keyword evidence="3" id="KW-0407">Ion channel</keyword>
<dbReference type="OrthoDB" id="17814at2759"/>
<protein>
    <submittedName>
        <fullName evidence="3">K+ channel tetramerisation subfamily protein</fullName>
    </submittedName>
</protein>
<dbReference type="GeneID" id="14924960"/>
<organism evidence="3 4">
    <name type="scientific">Acanthamoeba castellanii (strain ATCC 30010 / Neff)</name>
    <dbReference type="NCBI Taxonomy" id="1257118"/>
    <lineage>
        <taxon>Eukaryota</taxon>
        <taxon>Amoebozoa</taxon>
        <taxon>Discosea</taxon>
        <taxon>Longamoebia</taxon>
        <taxon>Centramoebida</taxon>
        <taxon>Acanthamoebidae</taxon>
        <taxon>Acanthamoeba</taxon>
    </lineage>
</organism>
<evidence type="ECO:0000259" key="2">
    <source>
        <dbReference type="Pfam" id="PF02214"/>
    </source>
</evidence>
<keyword evidence="4" id="KW-1185">Reference proteome</keyword>
<dbReference type="PANTHER" id="PTHR14499">
    <property type="entry name" value="POTASSIUM CHANNEL TETRAMERIZATION DOMAIN-CONTAINING"/>
    <property type="match status" value="1"/>
</dbReference>
<dbReference type="CDD" id="cd18316">
    <property type="entry name" value="BTB_POZ_KCTD-like"/>
    <property type="match status" value="1"/>
</dbReference>
<gene>
    <name evidence="3" type="ORF">ACA1_075400</name>
</gene>
<dbReference type="EMBL" id="KB007842">
    <property type="protein sequence ID" value="ELR23961.1"/>
    <property type="molecule type" value="Genomic_DNA"/>
</dbReference>
<dbReference type="SUPFAM" id="SSF54695">
    <property type="entry name" value="POZ domain"/>
    <property type="match status" value="1"/>
</dbReference>
<keyword evidence="3" id="KW-0813">Transport</keyword>
<dbReference type="Gene3D" id="3.30.710.10">
    <property type="entry name" value="Potassium Channel Kv1.1, Chain A"/>
    <property type="match status" value="1"/>
</dbReference>
<dbReference type="AlphaFoldDB" id="M0QSU6"/>
<dbReference type="RefSeq" id="XP_004353489.1">
    <property type="nucleotide sequence ID" value="XM_004353437.1"/>
</dbReference>
<evidence type="ECO:0000313" key="3">
    <source>
        <dbReference type="EMBL" id="ELR23961.1"/>
    </source>
</evidence>
<keyword evidence="1" id="KW-0175">Coiled coil</keyword>
<keyword evidence="3" id="KW-0406">Ion transport</keyword>
<reference evidence="3 4" key="1">
    <citation type="journal article" date="2013" name="Genome Biol.">
        <title>Genome of Acanthamoeba castellanii highlights extensive lateral gene transfer and early evolution of tyrosine kinase signaling.</title>
        <authorList>
            <person name="Clarke M."/>
            <person name="Lohan A.J."/>
            <person name="Liu B."/>
            <person name="Lagkouvardos I."/>
            <person name="Roy S."/>
            <person name="Zafar N."/>
            <person name="Bertelli C."/>
            <person name="Schilde C."/>
            <person name="Kianianmomeni A."/>
            <person name="Burglin T.R."/>
            <person name="Frech C."/>
            <person name="Turcotte B."/>
            <person name="Kopec K.O."/>
            <person name="Synnott J.M."/>
            <person name="Choo C."/>
            <person name="Paponov I."/>
            <person name="Finkler A."/>
            <person name="Soon Heng Tan C."/>
            <person name="Hutchins A.P."/>
            <person name="Weinmeier T."/>
            <person name="Rattei T."/>
            <person name="Chu J.S."/>
            <person name="Gimenez G."/>
            <person name="Irimia M."/>
            <person name="Rigden D.J."/>
            <person name="Fitzpatrick D.A."/>
            <person name="Lorenzo-Morales J."/>
            <person name="Bateman A."/>
            <person name="Chiu C.H."/>
            <person name="Tang P."/>
            <person name="Hegemann P."/>
            <person name="Fromm H."/>
            <person name="Raoult D."/>
            <person name="Greub G."/>
            <person name="Miranda-Saavedra D."/>
            <person name="Chen N."/>
            <person name="Nash P."/>
            <person name="Ginger M.L."/>
            <person name="Horn M."/>
            <person name="Schaap P."/>
            <person name="Caler L."/>
            <person name="Loftus B."/>
        </authorList>
    </citation>
    <scope>NUCLEOTIDE SEQUENCE [LARGE SCALE GENOMIC DNA]</scope>
    <source>
        <strain evidence="3 4">Neff</strain>
    </source>
</reference>
<dbReference type="PANTHER" id="PTHR14499:SF136">
    <property type="entry name" value="GH08630P"/>
    <property type="match status" value="1"/>
</dbReference>
<sequence>MAEQGNEQREEENQRLDAAIAAKQEQLAALQHQVEQREKRLAALELRLQLVEGAEQPAKSAAAGQGQGTRVVRLDVGGRHFTTSLATLTSEADSKLAAMFDHHELEPQGTNDGRVFIDRDPVTFALILDWLRTSDPPTGLSADLERRLRRDAAHYGLARL</sequence>
<proteinExistence type="predicted"/>
<dbReference type="GO" id="GO:0051260">
    <property type="term" value="P:protein homooligomerization"/>
    <property type="evidence" value="ECO:0007669"/>
    <property type="project" value="InterPro"/>
</dbReference>
<evidence type="ECO:0000256" key="1">
    <source>
        <dbReference type="SAM" id="Coils"/>
    </source>
</evidence>
<feature type="coiled-coil region" evidence="1">
    <location>
        <begin position="2"/>
        <end position="54"/>
    </location>
</feature>
<dbReference type="Pfam" id="PF02214">
    <property type="entry name" value="BTB_2"/>
    <property type="match status" value="1"/>
</dbReference>
<evidence type="ECO:0000313" key="4">
    <source>
        <dbReference type="Proteomes" id="UP000011083"/>
    </source>
</evidence>
<dbReference type="Proteomes" id="UP000011083">
    <property type="component" value="Unassembled WGS sequence"/>
</dbReference>
<dbReference type="STRING" id="1257118.M0QSU6"/>
<accession>M0QSU6</accession>
<feature type="domain" description="Potassium channel tetramerisation-type BTB" evidence="2">
    <location>
        <begin position="72"/>
        <end position="158"/>
    </location>
</feature>